<feature type="transmembrane region" description="Helical" evidence="3">
    <location>
        <begin position="361"/>
        <end position="381"/>
    </location>
</feature>
<dbReference type="EMBL" id="CYKH01002219">
    <property type="protein sequence ID" value="CUG94058.1"/>
    <property type="molecule type" value="Genomic_DNA"/>
</dbReference>
<dbReference type="GO" id="GO:0042910">
    <property type="term" value="F:xenobiotic transmembrane transporter activity"/>
    <property type="evidence" value="ECO:0007669"/>
    <property type="project" value="InterPro"/>
</dbReference>
<accession>A0A0S4JV01</accession>
<feature type="transmembrane region" description="Helical" evidence="3">
    <location>
        <begin position="431"/>
        <end position="453"/>
    </location>
</feature>
<dbReference type="OrthoDB" id="2126698at2759"/>
<feature type="region of interest" description="Disordered" evidence="2">
    <location>
        <begin position="1"/>
        <end position="22"/>
    </location>
</feature>
<feature type="transmembrane region" description="Helical" evidence="3">
    <location>
        <begin position="146"/>
        <end position="163"/>
    </location>
</feature>
<feature type="transmembrane region" description="Helical" evidence="3">
    <location>
        <begin position="282"/>
        <end position="303"/>
    </location>
</feature>
<evidence type="ECO:0000256" key="1">
    <source>
        <dbReference type="ARBA" id="ARBA00010199"/>
    </source>
</evidence>
<feature type="transmembrane region" description="Helical" evidence="3">
    <location>
        <begin position="237"/>
        <end position="261"/>
    </location>
</feature>
<keyword evidence="3" id="KW-0812">Transmembrane</keyword>
<evidence type="ECO:0000313" key="5">
    <source>
        <dbReference type="Proteomes" id="UP000051952"/>
    </source>
</evidence>
<evidence type="ECO:0000313" key="4">
    <source>
        <dbReference type="EMBL" id="CUG94058.1"/>
    </source>
</evidence>
<feature type="transmembrane region" description="Helical" evidence="3">
    <location>
        <begin position="175"/>
        <end position="192"/>
    </location>
</feature>
<feature type="transmembrane region" description="Helical" evidence="3">
    <location>
        <begin position="401"/>
        <end position="419"/>
    </location>
</feature>
<protein>
    <submittedName>
        <fullName evidence="4">Membrane transporter, putative</fullName>
    </submittedName>
</protein>
<dbReference type="AlphaFoldDB" id="A0A0S4JV01"/>
<organism evidence="4 5">
    <name type="scientific">Bodo saltans</name>
    <name type="common">Flagellated protozoan</name>
    <dbReference type="NCBI Taxonomy" id="75058"/>
    <lineage>
        <taxon>Eukaryota</taxon>
        <taxon>Discoba</taxon>
        <taxon>Euglenozoa</taxon>
        <taxon>Kinetoplastea</taxon>
        <taxon>Metakinetoplastina</taxon>
        <taxon>Eubodonida</taxon>
        <taxon>Bodonidae</taxon>
        <taxon>Bodo</taxon>
    </lineage>
</organism>
<dbReference type="GO" id="GO:0015297">
    <property type="term" value="F:antiporter activity"/>
    <property type="evidence" value="ECO:0007669"/>
    <property type="project" value="InterPro"/>
</dbReference>
<dbReference type="PANTHER" id="PTHR11206">
    <property type="entry name" value="MULTIDRUG RESISTANCE PROTEIN"/>
    <property type="match status" value="1"/>
</dbReference>
<reference evidence="5" key="1">
    <citation type="submission" date="2015-09" db="EMBL/GenBank/DDBJ databases">
        <authorList>
            <consortium name="Pathogen Informatics"/>
        </authorList>
    </citation>
    <scope>NUCLEOTIDE SEQUENCE [LARGE SCALE GENOMIC DNA]</scope>
    <source>
        <strain evidence="5">Lake Konstanz</strain>
    </source>
</reference>
<comment type="similarity">
    <text evidence="1">Belongs to the multi antimicrobial extrusion (MATE) (TC 2.A.66.1) family.</text>
</comment>
<dbReference type="InterPro" id="IPR002528">
    <property type="entry name" value="MATE_fam"/>
</dbReference>
<name>A0A0S4JV01_BODSA</name>
<keyword evidence="3" id="KW-0472">Membrane</keyword>
<dbReference type="VEuPathDB" id="TriTrypDB:BSAL_46285"/>
<evidence type="ECO:0000256" key="3">
    <source>
        <dbReference type="SAM" id="Phobius"/>
    </source>
</evidence>
<keyword evidence="5" id="KW-1185">Reference proteome</keyword>
<dbReference type="GO" id="GO:0016020">
    <property type="term" value="C:membrane"/>
    <property type="evidence" value="ECO:0007669"/>
    <property type="project" value="InterPro"/>
</dbReference>
<feature type="transmembrane region" description="Helical" evidence="3">
    <location>
        <begin position="213"/>
        <end position="231"/>
    </location>
</feature>
<feature type="transmembrane region" description="Helical" evidence="3">
    <location>
        <begin position="99"/>
        <end position="125"/>
    </location>
</feature>
<feature type="compositionally biased region" description="Basic and acidic residues" evidence="2">
    <location>
        <begin position="1"/>
        <end position="11"/>
    </location>
</feature>
<dbReference type="Pfam" id="PF01554">
    <property type="entry name" value="MatE"/>
    <property type="match status" value="2"/>
</dbReference>
<evidence type="ECO:0000256" key="2">
    <source>
        <dbReference type="SAM" id="MobiDB-lite"/>
    </source>
</evidence>
<dbReference type="Proteomes" id="UP000051952">
    <property type="component" value="Unassembled WGS sequence"/>
</dbReference>
<sequence length="557" mass="60468">MAVPAQEERSPVEGIEMSSPSSLRHLEEHVTRPYRPTLLGGWMRKVLGNGYEEPSKDMIRKMVALALPTIVANVIWFMQQTLAQSYVGRRGGDEALAQWTVGISIHNVAGLSLGIGLASALDTLASQAYGRSATNPELGELLQRSILVDIVVSAPLVVLFQFTRPILEPVYGEELARGASQVLAACWLYLPLNIINNSIIKALQAQNLPQLQLYGNIIGVVACWLVSHFYIDGHPAGGAVALSAACVAQFVALVMLCYWHPSCALRHSTWPIHPKLFDIDAMNVYLTVGVPSLVSMCAEWWAFELLIVFAARVSDMQVTILSVCLSTTVMCFSVALGVSVAGSVCIGNALGDNKPQQAKSYFVVSLVMDQIVTCGTVAAILLGRFVIPTWYTTDPNVADTFAHIAFVVALKVTPLRCVIHNVPHKAPRPFVEAAAKAALLSLWMVGVPLSWFFGVHLELGTKGIMLGLVGGFCVEVPLLIHNATSSTLTFLYRLFRPLSLEEVAHHHPVPSHDVDEDEDFEAHNNHHQHGGSGGADVVNNAEAEDETNEQQPLAHMV</sequence>
<proteinExistence type="inferred from homology"/>
<keyword evidence="3" id="KW-1133">Transmembrane helix</keyword>
<feature type="transmembrane region" description="Helical" evidence="3">
    <location>
        <begin position="62"/>
        <end position="79"/>
    </location>
</feature>
<gene>
    <name evidence="4" type="ORF">BSAL_46285</name>
</gene>
<dbReference type="OMA" id="YTCSAII"/>
<feature type="transmembrane region" description="Helical" evidence="3">
    <location>
        <begin position="318"/>
        <end position="349"/>
    </location>
</feature>